<keyword evidence="1" id="KW-0472">Membrane</keyword>
<evidence type="ECO:0000256" key="1">
    <source>
        <dbReference type="SAM" id="Phobius"/>
    </source>
</evidence>
<feature type="transmembrane region" description="Helical" evidence="1">
    <location>
        <begin position="450"/>
        <end position="474"/>
    </location>
</feature>
<evidence type="ECO:0000313" key="2">
    <source>
        <dbReference type="EMBL" id="KIM36091.1"/>
    </source>
</evidence>
<feature type="transmembrane region" description="Helical" evidence="1">
    <location>
        <begin position="242"/>
        <end position="261"/>
    </location>
</feature>
<evidence type="ECO:0000313" key="3">
    <source>
        <dbReference type="Proteomes" id="UP000053424"/>
    </source>
</evidence>
<reference evidence="3" key="2">
    <citation type="submission" date="2015-01" db="EMBL/GenBank/DDBJ databases">
        <title>Evolutionary Origins and Diversification of the Mycorrhizal Mutualists.</title>
        <authorList>
            <consortium name="DOE Joint Genome Institute"/>
            <consortium name="Mycorrhizal Genomics Consortium"/>
            <person name="Kohler A."/>
            <person name="Kuo A."/>
            <person name="Nagy L.G."/>
            <person name="Floudas D."/>
            <person name="Copeland A."/>
            <person name="Barry K.W."/>
            <person name="Cichocki N."/>
            <person name="Veneault-Fourrey C."/>
            <person name="LaButti K."/>
            <person name="Lindquist E.A."/>
            <person name="Lipzen A."/>
            <person name="Lundell T."/>
            <person name="Morin E."/>
            <person name="Murat C."/>
            <person name="Riley R."/>
            <person name="Ohm R."/>
            <person name="Sun H."/>
            <person name="Tunlid A."/>
            <person name="Henrissat B."/>
            <person name="Grigoriev I.V."/>
            <person name="Hibbett D.S."/>
            <person name="Martin F."/>
        </authorList>
    </citation>
    <scope>NUCLEOTIDE SEQUENCE [LARGE SCALE GENOMIC DNA]</scope>
    <source>
        <strain evidence="3">h7</strain>
    </source>
</reference>
<keyword evidence="3" id="KW-1185">Reference proteome</keyword>
<feature type="transmembrane region" description="Helical" evidence="1">
    <location>
        <begin position="394"/>
        <end position="415"/>
    </location>
</feature>
<dbReference type="HOGENOM" id="CLU_463121_0_0_1"/>
<feature type="transmembrane region" description="Helical" evidence="1">
    <location>
        <begin position="132"/>
        <end position="153"/>
    </location>
</feature>
<sequence length="684" mass="76557">MNFSTQAKASPSDCFSAQTIPGQFGNDQLNPDVGGAAVALSNIVINVSLPILLRWAHEDIHTTVLMLLSQVYPILLATAASINTNNLSLFDAHFAVAVTASPVSAYLAYSAARAVFYKPNTLFLQLTYGKTLIRWLGLALPVLWFAINLTISFSPRAFRNSPQHCQKMTLIGWLEFQAVSNFIGVLDVMGRRDLWNDLEGRGGLGAISLALMWIWAVYLVRHRYDILNEIRLRRERQTTRNFFLRKLFLVWTVFSASWHVVTRCHPWTIIAIVFCLHWSWVLGIAKGMIMVDYELSYGQIMSLFSIVPPLMSVGKLLRDKWDSLLAFLRNLPDLFSEGVRFLLTGSPNPWPLPLDPISISALEKYWPADVKAGSIPNPRTPVNDPHNAWKPFSVATYIYGYCVCWLNILVWTAYFDRYPPSGGFPKRVSCSSLRTVIRETRGRILRQIQVLLLPVAFLMCAGPLFVPFAALPLAQQWQWTHFCDSFAGEVILSGLMNPSPTASFYYPIQPNASVLEYYFDYSLVSNTTVPPGNPPSQLLVFNARADSSIIPPDIFAISYDVQAQEISADCANGPCAFGNYSTKPYLSFTLQDSRTGLVTQLRAVDKEWKFPDDAPSVVLRNREAGESGGIALQSAVTQRDHCENLKVCVSSRTPDFATLAPLGVLLMAQQTYADYCLRPRIYSI</sequence>
<accession>A0A0C3BXG2</accession>
<feature type="transmembrane region" description="Helical" evidence="1">
    <location>
        <begin position="94"/>
        <end position="112"/>
    </location>
</feature>
<organism evidence="2 3">
    <name type="scientific">Hebeloma cylindrosporum</name>
    <dbReference type="NCBI Taxonomy" id="76867"/>
    <lineage>
        <taxon>Eukaryota</taxon>
        <taxon>Fungi</taxon>
        <taxon>Dikarya</taxon>
        <taxon>Basidiomycota</taxon>
        <taxon>Agaricomycotina</taxon>
        <taxon>Agaricomycetes</taxon>
        <taxon>Agaricomycetidae</taxon>
        <taxon>Agaricales</taxon>
        <taxon>Agaricineae</taxon>
        <taxon>Hymenogastraceae</taxon>
        <taxon>Hebeloma</taxon>
    </lineage>
</organism>
<dbReference type="Proteomes" id="UP000053424">
    <property type="component" value="Unassembled WGS sequence"/>
</dbReference>
<dbReference type="AlphaFoldDB" id="A0A0C3BXG2"/>
<dbReference type="EMBL" id="KN831809">
    <property type="protein sequence ID" value="KIM36091.1"/>
    <property type="molecule type" value="Genomic_DNA"/>
</dbReference>
<name>A0A0C3BXG2_HEBCY</name>
<feature type="transmembrane region" description="Helical" evidence="1">
    <location>
        <begin position="202"/>
        <end position="221"/>
    </location>
</feature>
<keyword evidence="1" id="KW-0812">Transmembrane</keyword>
<feature type="transmembrane region" description="Helical" evidence="1">
    <location>
        <begin position="33"/>
        <end position="52"/>
    </location>
</feature>
<feature type="transmembrane region" description="Helical" evidence="1">
    <location>
        <begin position="267"/>
        <end position="285"/>
    </location>
</feature>
<reference evidence="2 3" key="1">
    <citation type="submission" date="2014-04" db="EMBL/GenBank/DDBJ databases">
        <authorList>
            <consortium name="DOE Joint Genome Institute"/>
            <person name="Kuo A."/>
            <person name="Gay G."/>
            <person name="Dore J."/>
            <person name="Kohler A."/>
            <person name="Nagy L.G."/>
            <person name="Floudas D."/>
            <person name="Copeland A."/>
            <person name="Barry K.W."/>
            <person name="Cichocki N."/>
            <person name="Veneault-Fourrey C."/>
            <person name="LaButti K."/>
            <person name="Lindquist E.A."/>
            <person name="Lipzen A."/>
            <person name="Lundell T."/>
            <person name="Morin E."/>
            <person name="Murat C."/>
            <person name="Sun H."/>
            <person name="Tunlid A."/>
            <person name="Henrissat B."/>
            <person name="Grigoriev I.V."/>
            <person name="Hibbett D.S."/>
            <person name="Martin F."/>
            <person name="Nordberg H.P."/>
            <person name="Cantor M.N."/>
            <person name="Hua S.X."/>
        </authorList>
    </citation>
    <scope>NUCLEOTIDE SEQUENCE [LARGE SCALE GENOMIC DNA]</scope>
    <source>
        <strain evidence="3">h7</strain>
    </source>
</reference>
<dbReference type="OrthoDB" id="3234297at2759"/>
<feature type="transmembrane region" description="Helical" evidence="1">
    <location>
        <begin position="64"/>
        <end position="82"/>
    </location>
</feature>
<keyword evidence="1" id="KW-1133">Transmembrane helix</keyword>
<protein>
    <submittedName>
        <fullName evidence="2">Uncharacterized protein</fullName>
    </submittedName>
</protein>
<gene>
    <name evidence="2" type="ORF">M413DRAFT_20642</name>
</gene>
<feature type="transmembrane region" description="Helical" evidence="1">
    <location>
        <begin position="297"/>
        <end position="317"/>
    </location>
</feature>
<proteinExistence type="predicted"/>